<feature type="region of interest" description="Disordered" evidence="6">
    <location>
        <begin position="297"/>
        <end position="349"/>
    </location>
</feature>
<dbReference type="EMBL" id="JBAWTH010000011">
    <property type="protein sequence ID" value="KAL2289900.1"/>
    <property type="molecule type" value="Genomic_DNA"/>
</dbReference>
<proteinExistence type="inferred from homology"/>
<name>A0ABR4F5T2_9PEZI</name>
<dbReference type="InterPro" id="IPR052337">
    <property type="entry name" value="SAT4-like"/>
</dbReference>
<evidence type="ECO:0000256" key="4">
    <source>
        <dbReference type="ARBA" id="ARBA00023136"/>
    </source>
</evidence>
<dbReference type="Proteomes" id="UP001600888">
    <property type="component" value="Unassembled WGS sequence"/>
</dbReference>
<accession>A0ABR4F5T2</accession>
<protein>
    <recommendedName>
        <fullName evidence="8">Rhodopsin domain-containing protein</fullName>
    </recommendedName>
</protein>
<evidence type="ECO:0000256" key="2">
    <source>
        <dbReference type="ARBA" id="ARBA00022692"/>
    </source>
</evidence>
<dbReference type="PANTHER" id="PTHR33048:SF47">
    <property type="entry name" value="INTEGRAL MEMBRANE PROTEIN-RELATED"/>
    <property type="match status" value="1"/>
</dbReference>
<comment type="subcellular location">
    <subcellularLocation>
        <location evidence="1">Membrane</location>
        <topology evidence="1">Multi-pass membrane protein</topology>
    </subcellularLocation>
</comment>
<evidence type="ECO:0000256" key="1">
    <source>
        <dbReference type="ARBA" id="ARBA00004141"/>
    </source>
</evidence>
<dbReference type="InterPro" id="IPR049326">
    <property type="entry name" value="Rhodopsin_dom_fungi"/>
</dbReference>
<feature type="transmembrane region" description="Helical" evidence="7">
    <location>
        <begin position="18"/>
        <end position="41"/>
    </location>
</feature>
<dbReference type="Pfam" id="PF20684">
    <property type="entry name" value="Fung_rhodopsin"/>
    <property type="match status" value="1"/>
</dbReference>
<evidence type="ECO:0000256" key="6">
    <source>
        <dbReference type="SAM" id="MobiDB-lite"/>
    </source>
</evidence>
<feature type="compositionally biased region" description="Polar residues" evidence="6">
    <location>
        <begin position="320"/>
        <end position="337"/>
    </location>
</feature>
<feature type="transmembrane region" description="Helical" evidence="7">
    <location>
        <begin position="131"/>
        <end position="153"/>
    </location>
</feature>
<evidence type="ECO:0000256" key="3">
    <source>
        <dbReference type="ARBA" id="ARBA00022989"/>
    </source>
</evidence>
<keyword evidence="10" id="KW-1185">Reference proteome</keyword>
<feature type="domain" description="Rhodopsin" evidence="8">
    <location>
        <begin position="35"/>
        <end position="279"/>
    </location>
</feature>
<keyword evidence="3 7" id="KW-1133">Transmembrane helix</keyword>
<gene>
    <name evidence="9" type="ORF">FJTKL_01181</name>
</gene>
<comment type="caution">
    <text evidence="9">The sequence shown here is derived from an EMBL/GenBank/DDBJ whole genome shotgun (WGS) entry which is preliminary data.</text>
</comment>
<feature type="transmembrane region" description="Helical" evidence="7">
    <location>
        <begin position="53"/>
        <end position="75"/>
    </location>
</feature>
<keyword evidence="4 7" id="KW-0472">Membrane</keyword>
<sequence>MSFEGPTTIRTGDRGPGIIAVAVVGITVSTIAVVLRFWARAVTAKLSFWWDDWLILATLVFSHTFLALGIAWIRFGLGKHIEAISMDNVLPGNYMAHAATLVYAIDIWLIKLSALCLFARIFRQSPTFRRVLWGFGFAVTGWFVCTAIIPWFNCTPVRKTIEPFMPGTCFDRMGWFLASAFINAFWDFAILVLPMPVIWRLQMTLRKKISVTFVFVLGYCSAFLSFARFVIIIRDPTVMSVEPAADPYWHTVPLLWISYLEAPIAILALCAPAIGQLAARAKEHHAFTSFFSIFSSSRRSRKSGGSGSAEGETKAGYYHHNSSGSPPATGGQVSPQNPHGRHHWPPVAHQGRCSTTAFVNHRESAESQNSTTPVIPMGSIGVSRGVEITHHHHSRSMV</sequence>
<feature type="transmembrane region" description="Helical" evidence="7">
    <location>
        <begin position="211"/>
        <end position="233"/>
    </location>
</feature>
<evidence type="ECO:0000256" key="5">
    <source>
        <dbReference type="ARBA" id="ARBA00038359"/>
    </source>
</evidence>
<evidence type="ECO:0000259" key="8">
    <source>
        <dbReference type="Pfam" id="PF20684"/>
    </source>
</evidence>
<comment type="similarity">
    <text evidence="5">Belongs to the SAT4 family.</text>
</comment>
<feature type="transmembrane region" description="Helical" evidence="7">
    <location>
        <begin position="253"/>
        <end position="274"/>
    </location>
</feature>
<evidence type="ECO:0000313" key="9">
    <source>
        <dbReference type="EMBL" id="KAL2289900.1"/>
    </source>
</evidence>
<organism evidence="9 10">
    <name type="scientific">Diaporthe vaccinii</name>
    <dbReference type="NCBI Taxonomy" id="105482"/>
    <lineage>
        <taxon>Eukaryota</taxon>
        <taxon>Fungi</taxon>
        <taxon>Dikarya</taxon>
        <taxon>Ascomycota</taxon>
        <taxon>Pezizomycotina</taxon>
        <taxon>Sordariomycetes</taxon>
        <taxon>Sordariomycetidae</taxon>
        <taxon>Diaporthales</taxon>
        <taxon>Diaporthaceae</taxon>
        <taxon>Diaporthe</taxon>
        <taxon>Diaporthe eres species complex</taxon>
    </lineage>
</organism>
<keyword evidence="2 7" id="KW-0812">Transmembrane</keyword>
<feature type="transmembrane region" description="Helical" evidence="7">
    <location>
        <begin position="173"/>
        <end position="199"/>
    </location>
</feature>
<reference evidence="9 10" key="1">
    <citation type="submission" date="2024-03" db="EMBL/GenBank/DDBJ databases">
        <title>A high-quality draft genome sequence of Diaporthe vaccinii, a causative agent of upright dieback and viscid rot disease in cranberry plants.</title>
        <authorList>
            <person name="Sarrasin M."/>
            <person name="Lang B.F."/>
            <person name="Burger G."/>
        </authorList>
    </citation>
    <scope>NUCLEOTIDE SEQUENCE [LARGE SCALE GENOMIC DNA]</scope>
    <source>
        <strain evidence="9 10">IS7</strain>
    </source>
</reference>
<evidence type="ECO:0000313" key="10">
    <source>
        <dbReference type="Proteomes" id="UP001600888"/>
    </source>
</evidence>
<feature type="transmembrane region" description="Helical" evidence="7">
    <location>
        <begin position="95"/>
        <end position="119"/>
    </location>
</feature>
<dbReference type="PANTHER" id="PTHR33048">
    <property type="entry name" value="PTH11-LIKE INTEGRAL MEMBRANE PROTEIN (AFU_ORTHOLOGUE AFUA_5G11245)"/>
    <property type="match status" value="1"/>
</dbReference>
<evidence type="ECO:0000256" key="7">
    <source>
        <dbReference type="SAM" id="Phobius"/>
    </source>
</evidence>